<dbReference type="Gene3D" id="1.50.10.10">
    <property type="match status" value="1"/>
</dbReference>
<dbReference type="KEGG" id="mro:MROS_2626"/>
<dbReference type="InterPro" id="IPR013783">
    <property type="entry name" value="Ig-like_fold"/>
</dbReference>
<feature type="domain" description="Cellulase Ig-like" evidence="5">
    <location>
        <begin position="197"/>
        <end position="276"/>
    </location>
</feature>
<dbReference type="Pfam" id="PF00759">
    <property type="entry name" value="Glyco_hydro_9"/>
    <property type="match status" value="1"/>
</dbReference>
<sequence length="738" mass="84487">MEPTPGQWSPVPKMGEKIVDNEKQLISVELWFPDSSKNCKGFNPIVYPDLKLKYKIQTEPINEGASILVTVKMDEPLPSQWDGKIGFNLELFPGYFFGKYYLADGKPGAFPRDPILKDSSVDSPLVKCTEFVLEPGTANRIAIKSLTKDIELYDGRITHNNGWFILRTIIDSSNPEEAVKWVITPHIDPSDSENMYKPVIKVSQVGYHPAQKKQVIIETAKDHELNGKLQLQRIEKESVIIIEDNINPEYWGRFLRYNYYTWDFTNIRNEGLYRFVYFDKDKNISSNIFLIDNEIFSEYIWQPTVEYFLPIQMCHMRVNENYRVWHGRCHMDDAVMAPVNHNHFDGYVQSESTLTRFESGSRVPGLNKGGWHDAGDFDLRIESQSETVYKLSLAYELFRPQIDVTTIDQKSQTVEIHIPDGKNDILQQIEHGLLSIVGAYESMGRLYRGIICRDLRQYVLLGDPVNMTDNIPGEDDRWVFTENNYRHELGTAQALAAAYRVMKNFNPVLADKCLKISAELFERDTSGITTEKLNTAAELYLSTQNENYKKILFENREKLVENIFAHTLVIGRITYKFGDDFKIEVENAVKKLYNNVTKLQRETPFGVPYKPYIWGAGWGIQAFGVSQLFLHLYFPDAFESDYLLNSLNFILGVHPGKNNASFVSGIGVNSLTTAYGFNRADWSYIPGGIGSGTALIRPDLPELKIWPYLWQQTEYVLGGGTVDYILLSLGADKILNNK</sequence>
<name>I7A7K8_MELRP</name>
<gene>
    <name evidence="6" type="ordered locus">MROS_2626</name>
</gene>
<dbReference type="PATRIC" id="fig|1191523.3.peg.2761"/>
<comment type="similarity">
    <text evidence="1">Belongs to the glycosyl hydrolase 9 (cellulase E) family.</text>
</comment>
<dbReference type="InterPro" id="IPR001701">
    <property type="entry name" value="Glyco_hydro_9"/>
</dbReference>
<dbReference type="InterPro" id="IPR008928">
    <property type="entry name" value="6-hairpin_glycosidase_sf"/>
</dbReference>
<dbReference type="SUPFAM" id="SSF48208">
    <property type="entry name" value="Six-hairpin glycosidases"/>
    <property type="match status" value="1"/>
</dbReference>
<dbReference type="InterPro" id="IPR004197">
    <property type="entry name" value="Cellulase_Ig-like"/>
</dbReference>
<protein>
    <submittedName>
        <fullName evidence="6">Glycoside hydrolase family 9 protein</fullName>
    </submittedName>
</protein>
<keyword evidence="2" id="KW-0119">Carbohydrate metabolism</keyword>
<dbReference type="STRING" id="1191523.MROS_2626"/>
<keyword evidence="3" id="KW-0624">Polysaccharide degradation</keyword>
<accession>I7A7K8</accession>
<dbReference type="EMBL" id="CP003557">
    <property type="protein sequence ID" value="AFN75856.1"/>
    <property type="molecule type" value="Genomic_DNA"/>
</dbReference>
<dbReference type="GO" id="GO:0008810">
    <property type="term" value="F:cellulase activity"/>
    <property type="evidence" value="ECO:0007669"/>
    <property type="project" value="InterPro"/>
</dbReference>
<dbReference type="eggNOG" id="ENOG502Z891">
    <property type="taxonomic scope" value="Bacteria"/>
</dbReference>
<dbReference type="HOGENOM" id="CLU_340062_0_0_10"/>
<dbReference type="SUPFAM" id="SSF81296">
    <property type="entry name" value="E set domains"/>
    <property type="match status" value="1"/>
</dbReference>
<reference evidence="6 7" key="1">
    <citation type="journal article" date="2013" name="PLoS ONE">
        <title>Genomic analysis of Melioribacter roseus, facultatively anaerobic organotrophic bacterium representing a novel deep lineage within Bacteriodetes/Chlorobi group.</title>
        <authorList>
            <person name="Kadnikov V.V."/>
            <person name="Mardanov A.V."/>
            <person name="Podosokorskaya O.A."/>
            <person name="Gavrilov S.N."/>
            <person name="Kublanov I.V."/>
            <person name="Beletsky A.V."/>
            <person name="Bonch-Osmolovskaya E.A."/>
            <person name="Ravin N.V."/>
        </authorList>
    </citation>
    <scope>NUCLEOTIDE SEQUENCE [LARGE SCALE GENOMIC DNA]</scope>
    <source>
        <strain evidence="7">JCM 17771 / P3M-2</strain>
    </source>
</reference>
<proteinExistence type="inferred from homology"/>
<dbReference type="InterPro" id="IPR012341">
    <property type="entry name" value="6hp_glycosidase-like_sf"/>
</dbReference>
<evidence type="ECO:0000256" key="2">
    <source>
        <dbReference type="ARBA" id="ARBA00023277"/>
    </source>
</evidence>
<dbReference type="Gene3D" id="2.60.40.10">
    <property type="entry name" value="Immunoglobulins"/>
    <property type="match status" value="1"/>
</dbReference>
<dbReference type="Proteomes" id="UP000009011">
    <property type="component" value="Chromosome"/>
</dbReference>
<dbReference type="Pfam" id="PF02927">
    <property type="entry name" value="CelD_N"/>
    <property type="match status" value="1"/>
</dbReference>
<dbReference type="GO" id="GO:0000272">
    <property type="term" value="P:polysaccharide catabolic process"/>
    <property type="evidence" value="ECO:0007669"/>
    <property type="project" value="UniProtKB-KW"/>
</dbReference>
<keyword evidence="7" id="KW-1185">Reference proteome</keyword>
<evidence type="ECO:0000313" key="6">
    <source>
        <dbReference type="EMBL" id="AFN75856.1"/>
    </source>
</evidence>
<evidence type="ECO:0000259" key="5">
    <source>
        <dbReference type="Pfam" id="PF02927"/>
    </source>
</evidence>
<evidence type="ECO:0000259" key="4">
    <source>
        <dbReference type="Pfam" id="PF00759"/>
    </source>
</evidence>
<dbReference type="InterPro" id="IPR014756">
    <property type="entry name" value="Ig_E-set"/>
</dbReference>
<evidence type="ECO:0000256" key="1">
    <source>
        <dbReference type="ARBA" id="ARBA00007072"/>
    </source>
</evidence>
<evidence type="ECO:0000313" key="7">
    <source>
        <dbReference type="Proteomes" id="UP000009011"/>
    </source>
</evidence>
<organism evidence="6 7">
    <name type="scientific">Melioribacter roseus (strain DSM 23840 / JCM 17771 / VKM B-2668 / P3M-2)</name>
    <dbReference type="NCBI Taxonomy" id="1191523"/>
    <lineage>
        <taxon>Bacteria</taxon>
        <taxon>Pseudomonadati</taxon>
        <taxon>Ignavibacteriota</taxon>
        <taxon>Ignavibacteria</taxon>
        <taxon>Ignavibacteriales</taxon>
        <taxon>Melioribacteraceae</taxon>
        <taxon>Melioribacter</taxon>
    </lineage>
</organism>
<evidence type="ECO:0000256" key="3">
    <source>
        <dbReference type="ARBA" id="ARBA00023326"/>
    </source>
</evidence>
<dbReference type="RefSeq" id="WP_014857286.1">
    <property type="nucleotide sequence ID" value="NC_018178.1"/>
</dbReference>
<dbReference type="AlphaFoldDB" id="I7A7K8"/>
<dbReference type="CDD" id="cd02850">
    <property type="entry name" value="E_set_Cellulase_N"/>
    <property type="match status" value="1"/>
</dbReference>
<keyword evidence="6" id="KW-0378">Hydrolase</keyword>
<feature type="domain" description="Glycoside hydrolase family 9" evidence="4">
    <location>
        <begin position="321"/>
        <end position="672"/>
    </location>
</feature>